<reference evidence="1" key="1">
    <citation type="journal article" date="2019" name="bioRxiv">
        <title>The Genome of the Zebra Mussel, Dreissena polymorpha: A Resource for Invasive Species Research.</title>
        <authorList>
            <person name="McCartney M.A."/>
            <person name="Auch B."/>
            <person name="Kono T."/>
            <person name="Mallez S."/>
            <person name="Zhang Y."/>
            <person name="Obille A."/>
            <person name="Becker A."/>
            <person name="Abrahante J.E."/>
            <person name="Garbe J."/>
            <person name="Badalamenti J.P."/>
            <person name="Herman A."/>
            <person name="Mangelson H."/>
            <person name="Liachko I."/>
            <person name="Sullivan S."/>
            <person name="Sone E.D."/>
            <person name="Koren S."/>
            <person name="Silverstein K.A.T."/>
            <person name="Beckman K.B."/>
            <person name="Gohl D.M."/>
        </authorList>
    </citation>
    <scope>NUCLEOTIDE SEQUENCE</scope>
    <source>
        <strain evidence="1">Duluth1</strain>
        <tissue evidence="1">Whole animal</tissue>
    </source>
</reference>
<proteinExistence type="predicted"/>
<organism evidence="1 2">
    <name type="scientific">Dreissena polymorpha</name>
    <name type="common">Zebra mussel</name>
    <name type="synonym">Mytilus polymorpha</name>
    <dbReference type="NCBI Taxonomy" id="45954"/>
    <lineage>
        <taxon>Eukaryota</taxon>
        <taxon>Metazoa</taxon>
        <taxon>Spiralia</taxon>
        <taxon>Lophotrochozoa</taxon>
        <taxon>Mollusca</taxon>
        <taxon>Bivalvia</taxon>
        <taxon>Autobranchia</taxon>
        <taxon>Heteroconchia</taxon>
        <taxon>Euheterodonta</taxon>
        <taxon>Imparidentia</taxon>
        <taxon>Neoheterodontei</taxon>
        <taxon>Myida</taxon>
        <taxon>Dreissenoidea</taxon>
        <taxon>Dreissenidae</taxon>
        <taxon>Dreissena</taxon>
    </lineage>
</organism>
<protein>
    <submittedName>
        <fullName evidence="1">Uncharacterized protein</fullName>
    </submittedName>
</protein>
<dbReference type="EMBL" id="JAIWYP010000008">
    <property type="protein sequence ID" value="KAH3791102.1"/>
    <property type="molecule type" value="Genomic_DNA"/>
</dbReference>
<name>A0A9D4F888_DREPO</name>
<evidence type="ECO:0000313" key="2">
    <source>
        <dbReference type="Proteomes" id="UP000828390"/>
    </source>
</evidence>
<gene>
    <name evidence="1" type="ORF">DPMN_169313</name>
</gene>
<evidence type="ECO:0000313" key="1">
    <source>
        <dbReference type="EMBL" id="KAH3791102.1"/>
    </source>
</evidence>
<dbReference type="AlphaFoldDB" id="A0A9D4F888"/>
<keyword evidence="2" id="KW-1185">Reference proteome</keyword>
<dbReference type="Proteomes" id="UP000828390">
    <property type="component" value="Unassembled WGS sequence"/>
</dbReference>
<sequence length="77" mass="8933">MRERESIFSDFVSDVRKKEKEEKSQQKEKVGAGIIQVGECCSCNRSWGPSCQTSYDKLNLLLDFYQLDMSISLRSIY</sequence>
<accession>A0A9D4F888</accession>
<comment type="caution">
    <text evidence="1">The sequence shown here is derived from an EMBL/GenBank/DDBJ whole genome shotgun (WGS) entry which is preliminary data.</text>
</comment>
<reference evidence="1" key="2">
    <citation type="submission" date="2020-11" db="EMBL/GenBank/DDBJ databases">
        <authorList>
            <person name="McCartney M.A."/>
            <person name="Auch B."/>
            <person name="Kono T."/>
            <person name="Mallez S."/>
            <person name="Becker A."/>
            <person name="Gohl D.M."/>
            <person name="Silverstein K.A.T."/>
            <person name="Koren S."/>
            <person name="Bechman K.B."/>
            <person name="Herman A."/>
            <person name="Abrahante J.E."/>
            <person name="Garbe J."/>
        </authorList>
    </citation>
    <scope>NUCLEOTIDE SEQUENCE</scope>
    <source>
        <strain evidence="1">Duluth1</strain>
        <tissue evidence="1">Whole animal</tissue>
    </source>
</reference>